<dbReference type="EMBL" id="WRPP01000001">
    <property type="protein sequence ID" value="MVU77357.1"/>
    <property type="molecule type" value="Genomic_DNA"/>
</dbReference>
<dbReference type="PANTHER" id="PTHR38011:SF11">
    <property type="entry name" value="2,5-DIAMINO-6-RIBOSYLAMINO-4(3H)-PYRIMIDINONE 5'-PHOSPHATE REDUCTASE"/>
    <property type="match status" value="1"/>
</dbReference>
<gene>
    <name evidence="2" type="ORF">GPX89_08865</name>
</gene>
<dbReference type="RefSeq" id="WP_328601613.1">
    <property type="nucleotide sequence ID" value="NZ_WRPP01000001.1"/>
</dbReference>
<evidence type="ECO:0000313" key="3">
    <source>
        <dbReference type="Proteomes" id="UP000466794"/>
    </source>
</evidence>
<dbReference type="GO" id="GO:0009231">
    <property type="term" value="P:riboflavin biosynthetic process"/>
    <property type="evidence" value="ECO:0007669"/>
    <property type="project" value="InterPro"/>
</dbReference>
<dbReference type="GO" id="GO:0008703">
    <property type="term" value="F:5-amino-6-(5-phosphoribosylamino)uracil reductase activity"/>
    <property type="evidence" value="ECO:0007669"/>
    <property type="project" value="InterPro"/>
</dbReference>
<dbReference type="PANTHER" id="PTHR38011">
    <property type="entry name" value="DIHYDROFOLATE REDUCTASE FAMILY PROTEIN (AFU_ORTHOLOGUE AFUA_8G06820)"/>
    <property type="match status" value="1"/>
</dbReference>
<dbReference type="Gene3D" id="3.40.430.10">
    <property type="entry name" value="Dihydrofolate Reductase, subunit A"/>
    <property type="match status" value="1"/>
</dbReference>
<accession>A0A7K1USN1</accession>
<keyword evidence="3" id="KW-1185">Reference proteome</keyword>
<dbReference type="InterPro" id="IPR002734">
    <property type="entry name" value="RibDG_C"/>
</dbReference>
<proteinExistence type="predicted"/>
<dbReference type="Proteomes" id="UP000466794">
    <property type="component" value="Unassembled WGS sequence"/>
</dbReference>
<dbReference type="InterPro" id="IPR050765">
    <property type="entry name" value="Riboflavin_Biosynth_HTPR"/>
</dbReference>
<feature type="domain" description="Bacterial bifunctional deaminase-reductase C-terminal" evidence="1">
    <location>
        <begin position="3"/>
        <end position="180"/>
    </location>
</feature>
<evidence type="ECO:0000259" key="1">
    <source>
        <dbReference type="Pfam" id="PF01872"/>
    </source>
</evidence>
<dbReference type="SUPFAM" id="SSF53597">
    <property type="entry name" value="Dihydrofolate reductase-like"/>
    <property type="match status" value="1"/>
</dbReference>
<sequence length="189" mass="21159">MGKIVITTNATLDGVVEDPDGKEGFDRGGWFYRFGEADVAAWDALSTRQAIDADALLLGRRTDTWFGVRERPGEWQDRVLAMPKYVVSTTGDSPARPNSTVLNGNAVEQISALRAEVDGEILVYGSYTLIHTLIEHHLVDELRLCVFPVVLGSGRRLFDDLTEPHPMHLTDLRRIGDGIMFYTYEFEKS</sequence>
<name>A0A7K1USN1_9NOCA</name>
<dbReference type="AlphaFoldDB" id="A0A7K1USN1"/>
<dbReference type="InterPro" id="IPR024072">
    <property type="entry name" value="DHFR-like_dom_sf"/>
</dbReference>
<dbReference type="Pfam" id="PF01872">
    <property type="entry name" value="RibD_C"/>
    <property type="match status" value="1"/>
</dbReference>
<organism evidence="2 3">
    <name type="scientific">Nocardia terrae</name>
    <dbReference type="NCBI Taxonomy" id="2675851"/>
    <lineage>
        <taxon>Bacteria</taxon>
        <taxon>Bacillati</taxon>
        <taxon>Actinomycetota</taxon>
        <taxon>Actinomycetes</taxon>
        <taxon>Mycobacteriales</taxon>
        <taxon>Nocardiaceae</taxon>
        <taxon>Nocardia</taxon>
    </lineage>
</organism>
<comment type="caution">
    <text evidence="2">The sequence shown here is derived from an EMBL/GenBank/DDBJ whole genome shotgun (WGS) entry which is preliminary data.</text>
</comment>
<protein>
    <submittedName>
        <fullName evidence="2">Deaminase</fullName>
    </submittedName>
</protein>
<evidence type="ECO:0000313" key="2">
    <source>
        <dbReference type="EMBL" id="MVU77357.1"/>
    </source>
</evidence>
<reference evidence="2 3" key="1">
    <citation type="submission" date="2019-12" db="EMBL/GenBank/DDBJ databases">
        <title>Nocardia sp. nov. ET3-3 isolated from soil.</title>
        <authorList>
            <person name="Kanchanasin P."/>
            <person name="Tanasupawat S."/>
            <person name="Yuki M."/>
            <person name="Kudo T."/>
        </authorList>
    </citation>
    <scope>NUCLEOTIDE SEQUENCE [LARGE SCALE GENOMIC DNA]</scope>
    <source>
        <strain evidence="2 3">ET3-3</strain>
    </source>
</reference>